<keyword evidence="12 17" id="KW-1133">Transmembrane helix</keyword>
<dbReference type="SUPFAM" id="SSF57850">
    <property type="entry name" value="RING/U-box"/>
    <property type="match status" value="1"/>
</dbReference>
<dbReference type="InterPro" id="IPR013083">
    <property type="entry name" value="Znf_RING/FYVE/PHD"/>
</dbReference>
<feature type="compositionally biased region" description="Basic and acidic residues" evidence="16">
    <location>
        <begin position="299"/>
        <end position="311"/>
    </location>
</feature>
<dbReference type="EC" id="2.3.2.27" evidence="4"/>
<sequence length="789" mass="84841">MRPHRRALFIAEHSPGAGDCEEHWSSCHTPPPVPSSPDFGPGPSPSLPPSFGGIPSRPPVFPPSPAPAHNGRRDQGGGMQGYGPPPPGVGGAGDHDRRQFVKYVLIAAGVIAFVSLILLGVSVAVRRRQVRRRRQALLSPSINTGGAANVDGGGGHDHEWGGGGGGGGGVVHHVWNIRTVGLDEASISSIAVNRYRAGAGLLGAADCSVCLGEFQDGELVRLLPKCAHAFHVPCIDTWLRAHVNCPICRSDVLDPAVTAASASGGGGSESVESSSSPPADPDANANAAADQDGAASDAAPDHEGEESDGRDTSPAQEDQQEQSSSAQPPPPPELLCPLPRNVRRAASMDAVAVSTAADVAELDRLPEVAPEEEQIGGRRKRWPGPSREKASGSGHRSNLSTDRLAPSGVPRMDRFPLLDPRFDEHHRARRIENGEVLNVLRPMTHEASTTMVYDERFGCGRGFQLGDRISLIPHNLGFLKETQLSPLPWNTSTSEPMELTTCHATRTLASPMSWTPFCHSMFSRQKNKKITNWQLEHQRYIDEWMLMEQNNMGIHTVHCDKAFDDYLVWLGQRTRLQLRPTWTEQDIADITSKDEGNNPYDQATREGRQVEIAPALARASTEIMRIVAEQGRALMIPVGDPDEASMLRQHIQRAMHRLWKVATRLGCRHAPDVAVPQQLGAGPSTAHVGGTSSSHGAHVGGTSSSHGAATSAEGGQGHGPYDDEDDEGQGEYCEHEYDEIGMSQLEDAPQGTQGPSDSGRPQRTLRPVDRYTPGKREIKVKRSIGEGTN</sequence>
<evidence type="ECO:0000256" key="4">
    <source>
        <dbReference type="ARBA" id="ARBA00012483"/>
    </source>
</evidence>
<comment type="similarity">
    <text evidence="14">Belongs to the RING-type zinc finger family. ATL subfamily.</text>
</comment>
<dbReference type="PROSITE" id="PS50089">
    <property type="entry name" value="ZF_RING_2"/>
    <property type="match status" value="1"/>
</dbReference>
<dbReference type="EMBL" id="CAJGYO010000012">
    <property type="protein sequence ID" value="CAD6263525.1"/>
    <property type="molecule type" value="Genomic_DNA"/>
</dbReference>
<keyword evidence="8" id="KW-0732">Signal</keyword>
<dbReference type="GO" id="GO:0061630">
    <property type="term" value="F:ubiquitin protein ligase activity"/>
    <property type="evidence" value="ECO:0007669"/>
    <property type="project" value="UniProtKB-EC"/>
</dbReference>
<evidence type="ECO:0000256" key="15">
    <source>
        <dbReference type="PROSITE-ProRule" id="PRU00175"/>
    </source>
</evidence>
<feature type="domain" description="RING-type" evidence="18">
    <location>
        <begin position="207"/>
        <end position="249"/>
    </location>
</feature>
<evidence type="ECO:0000256" key="5">
    <source>
        <dbReference type="ARBA" id="ARBA00022679"/>
    </source>
</evidence>
<dbReference type="SMART" id="SM00184">
    <property type="entry name" value="RING"/>
    <property type="match status" value="1"/>
</dbReference>
<evidence type="ECO:0000313" key="19">
    <source>
        <dbReference type="EMBL" id="CAD6263525.1"/>
    </source>
</evidence>
<feature type="region of interest" description="Disordered" evidence="16">
    <location>
        <begin position="1"/>
        <end position="94"/>
    </location>
</feature>
<dbReference type="Gene3D" id="3.30.40.10">
    <property type="entry name" value="Zinc/RING finger domain, C3HC4 (zinc finger)"/>
    <property type="match status" value="1"/>
</dbReference>
<comment type="caution">
    <text evidence="19">The sequence shown here is derived from an EMBL/GenBank/DDBJ whole genome shotgun (WGS) entry which is preliminary data.</text>
</comment>
<dbReference type="Proteomes" id="UP000604825">
    <property type="component" value="Unassembled WGS sequence"/>
</dbReference>
<dbReference type="InterPro" id="IPR044600">
    <property type="entry name" value="ATL1/ATL16-like"/>
</dbReference>
<evidence type="ECO:0000313" key="20">
    <source>
        <dbReference type="Proteomes" id="UP000604825"/>
    </source>
</evidence>
<evidence type="ECO:0000256" key="12">
    <source>
        <dbReference type="ARBA" id="ARBA00022989"/>
    </source>
</evidence>
<dbReference type="GO" id="GO:0008270">
    <property type="term" value="F:zinc ion binding"/>
    <property type="evidence" value="ECO:0007669"/>
    <property type="project" value="UniProtKB-KW"/>
</dbReference>
<evidence type="ECO:0000256" key="7">
    <source>
        <dbReference type="ARBA" id="ARBA00022723"/>
    </source>
</evidence>
<evidence type="ECO:0000256" key="1">
    <source>
        <dbReference type="ARBA" id="ARBA00000900"/>
    </source>
</evidence>
<feature type="region of interest" description="Disordered" evidence="16">
    <location>
        <begin position="676"/>
        <end position="789"/>
    </location>
</feature>
<dbReference type="Pfam" id="PF13639">
    <property type="entry name" value="zf-RING_2"/>
    <property type="match status" value="1"/>
</dbReference>
<keyword evidence="13 17" id="KW-0472">Membrane</keyword>
<dbReference type="GO" id="GO:0016567">
    <property type="term" value="P:protein ubiquitination"/>
    <property type="evidence" value="ECO:0007669"/>
    <property type="project" value="UniProtKB-UniPathway"/>
</dbReference>
<comment type="catalytic activity">
    <reaction evidence="1">
        <text>S-ubiquitinyl-[E2 ubiquitin-conjugating enzyme]-L-cysteine + [acceptor protein]-L-lysine = [E2 ubiquitin-conjugating enzyme]-L-cysteine + N(6)-ubiquitinyl-[acceptor protein]-L-lysine.</text>
        <dbReference type="EC" id="2.3.2.27"/>
    </reaction>
</comment>
<dbReference type="PANTHER" id="PTHR46913">
    <property type="entry name" value="RING-H2 FINGER PROTEIN ATL16"/>
    <property type="match status" value="1"/>
</dbReference>
<keyword evidence="10" id="KW-0833">Ubl conjugation pathway</keyword>
<keyword evidence="11" id="KW-0862">Zinc</keyword>
<evidence type="ECO:0000256" key="17">
    <source>
        <dbReference type="SAM" id="Phobius"/>
    </source>
</evidence>
<comment type="subcellular location">
    <subcellularLocation>
        <location evidence="2">Membrane</location>
        <topology evidence="2">Single-pass membrane protein</topology>
    </subcellularLocation>
</comment>
<evidence type="ECO:0000256" key="2">
    <source>
        <dbReference type="ARBA" id="ARBA00004167"/>
    </source>
</evidence>
<dbReference type="GO" id="GO:0016020">
    <property type="term" value="C:membrane"/>
    <property type="evidence" value="ECO:0007669"/>
    <property type="project" value="UniProtKB-SubCell"/>
</dbReference>
<feature type="compositionally biased region" description="Low complexity" evidence="16">
    <location>
        <begin position="314"/>
        <end position="326"/>
    </location>
</feature>
<keyword evidence="5" id="KW-0808">Transferase</keyword>
<dbReference type="UniPathway" id="UPA00143"/>
<feature type="compositionally biased region" description="Pro residues" evidence="16">
    <location>
        <begin position="56"/>
        <end position="66"/>
    </location>
</feature>
<feature type="transmembrane region" description="Helical" evidence="17">
    <location>
        <begin position="103"/>
        <end position="125"/>
    </location>
</feature>
<feature type="compositionally biased region" description="Low complexity" evidence="16">
    <location>
        <begin position="269"/>
        <end position="298"/>
    </location>
</feature>
<organism evidence="19 20">
    <name type="scientific">Miscanthus lutarioriparius</name>
    <dbReference type="NCBI Taxonomy" id="422564"/>
    <lineage>
        <taxon>Eukaryota</taxon>
        <taxon>Viridiplantae</taxon>
        <taxon>Streptophyta</taxon>
        <taxon>Embryophyta</taxon>
        <taxon>Tracheophyta</taxon>
        <taxon>Spermatophyta</taxon>
        <taxon>Magnoliopsida</taxon>
        <taxon>Liliopsida</taxon>
        <taxon>Poales</taxon>
        <taxon>Poaceae</taxon>
        <taxon>PACMAD clade</taxon>
        <taxon>Panicoideae</taxon>
        <taxon>Andropogonodae</taxon>
        <taxon>Andropogoneae</taxon>
        <taxon>Saccharinae</taxon>
        <taxon>Miscanthus</taxon>
    </lineage>
</organism>
<dbReference type="PANTHER" id="PTHR46913:SF19">
    <property type="entry name" value="RING-TYPE E3 UBIQUITIN TRANSFERASE"/>
    <property type="match status" value="1"/>
</dbReference>
<dbReference type="CDD" id="cd16461">
    <property type="entry name" value="RING-H2_EL5-like"/>
    <property type="match status" value="1"/>
</dbReference>
<keyword evidence="7" id="KW-0479">Metal-binding</keyword>
<feature type="compositionally biased region" description="Polar residues" evidence="16">
    <location>
        <begin position="750"/>
        <end position="761"/>
    </location>
</feature>
<name>A0A811QWF8_9POAL</name>
<feature type="region of interest" description="Disordered" evidence="16">
    <location>
        <begin position="364"/>
        <end position="412"/>
    </location>
</feature>
<keyword evidence="9 15" id="KW-0863">Zinc-finger</keyword>
<dbReference type="FunFam" id="3.30.40.10:FF:000285">
    <property type="entry name" value="RING-H2 finger protein ATL43"/>
    <property type="match status" value="1"/>
</dbReference>
<evidence type="ECO:0000256" key="9">
    <source>
        <dbReference type="ARBA" id="ARBA00022771"/>
    </source>
</evidence>
<evidence type="ECO:0000256" key="10">
    <source>
        <dbReference type="ARBA" id="ARBA00022786"/>
    </source>
</evidence>
<gene>
    <name evidence="19" type="ORF">NCGR_LOCUS46830</name>
</gene>
<evidence type="ECO:0000259" key="18">
    <source>
        <dbReference type="PROSITE" id="PS50089"/>
    </source>
</evidence>
<reference evidence="19" key="1">
    <citation type="submission" date="2020-10" db="EMBL/GenBank/DDBJ databases">
        <authorList>
            <person name="Han B."/>
            <person name="Lu T."/>
            <person name="Zhao Q."/>
            <person name="Huang X."/>
            <person name="Zhao Y."/>
        </authorList>
    </citation>
    <scope>NUCLEOTIDE SEQUENCE</scope>
</reference>
<evidence type="ECO:0000256" key="16">
    <source>
        <dbReference type="SAM" id="MobiDB-lite"/>
    </source>
</evidence>
<feature type="region of interest" description="Disordered" evidence="16">
    <location>
        <begin position="258"/>
        <end position="338"/>
    </location>
</feature>
<dbReference type="AlphaFoldDB" id="A0A811QWF8"/>
<evidence type="ECO:0000256" key="6">
    <source>
        <dbReference type="ARBA" id="ARBA00022692"/>
    </source>
</evidence>
<evidence type="ECO:0000256" key="8">
    <source>
        <dbReference type="ARBA" id="ARBA00022729"/>
    </source>
</evidence>
<comment type="pathway">
    <text evidence="3">Protein modification; protein ubiquitination.</text>
</comment>
<protein>
    <recommendedName>
        <fullName evidence="4">RING-type E3 ubiquitin transferase</fullName>
        <ecNumber evidence="4">2.3.2.27</ecNumber>
    </recommendedName>
</protein>
<evidence type="ECO:0000256" key="13">
    <source>
        <dbReference type="ARBA" id="ARBA00023136"/>
    </source>
</evidence>
<dbReference type="InterPro" id="IPR001841">
    <property type="entry name" value="Znf_RING"/>
</dbReference>
<dbReference type="OrthoDB" id="9984778at2759"/>
<keyword evidence="20" id="KW-1185">Reference proteome</keyword>
<evidence type="ECO:0000256" key="11">
    <source>
        <dbReference type="ARBA" id="ARBA00022833"/>
    </source>
</evidence>
<feature type="compositionally biased region" description="Pro residues" evidence="16">
    <location>
        <begin position="29"/>
        <end position="48"/>
    </location>
</feature>
<proteinExistence type="inferred from homology"/>
<evidence type="ECO:0000256" key="3">
    <source>
        <dbReference type="ARBA" id="ARBA00004906"/>
    </source>
</evidence>
<feature type="compositionally biased region" description="Low complexity" evidence="16">
    <location>
        <begin position="684"/>
        <end position="713"/>
    </location>
</feature>
<keyword evidence="6 17" id="KW-0812">Transmembrane</keyword>
<evidence type="ECO:0000256" key="14">
    <source>
        <dbReference type="ARBA" id="ARBA00024209"/>
    </source>
</evidence>
<accession>A0A811QWF8</accession>
<feature type="compositionally biased region" description="Basic and acidic residues" evidence="16">
    <location>
        <begin position="766"/>
        <end position="777"/>
    </location>
</feature>